<dbReference type="Proteomes" id="UP001595279">
    <property type="component" value="Unassembled WGS sequence"/>
</dbReference>
<accession>A0ABV7CYP3</accession>
<evidence type="ECO:0000259" key="1">
    <source>
        <dbReference type="Pfam" id="PF06114"/>
    </source>
</evidence>
<proteinExistence type="predicted"/>
<organism evidence="2 3">
    <name type="scientific">Virgibacillus xinjiangensis</name>
    <dbReference type="NCBI Taxonomy" id="393090"/>
    <lineage>
        <taxon>Bacteria</taxon>
        <taxon>Bacillati</taxon>
        <taxon>Bacillota</taxon>
        <taxon>Bacilli</taxon>
        <taxon>Bacillales</taxon>
        <taxon>Bacillaceae</taxon>
        <taxon>Virgibacillus</taxon>
    </lineage>
</organism>
<sequence>MSYNNYEMPPCVEDLVKSIYISMDITEPEELDTRCLMDMVSEYFHIRLHYFDEPSEANNLGGNFHIFLNEKQSPQKQWQDFGHELGHILGHEGCQWGIPPLFRHYQEGQAKQFALHFCVPSFLLEQMATIDMAVLMKLFKVEKNFALHRIEMYRNKFLQLL</sequence>
<keyword evidence="3" id="KW-1185">Reference proteome</keyword>
<gene>
    <name evidence="2" type="ORF">ACFOGI_15385</name>
</gene>
<protein>
    <submittedName>
        <fullName evidence="2">ImmA/IrrE family metallo-endopeptidase</fullName>
    </submittedName>
</protein>
<evidence type="ECO:0000313" key="3">
    <source>
        <dbReference type="Proteomes" id="UP001595279"/>
    </source>
</evidence>
<reference evidence="3" key="1">
    <citation type="journal article" date="2019" name="Int. J. Syst. Evol. Microbiol.">
        <title>The Global Catalogue of Microorganisms (GCM) 10K type strain sequencing project: providing services to taxonomists for standard genome sequencing and annotation.</title>
        <authorList>
            <consortium name="The Broad Institute Genomics Platform"/>
            <consortium name="The Broad Institute Genome Sequencing Center for Infectious Disease"/>
            <person name="Wu L."/>
            <person name="Ma J."/>
        </authorList>
    </citation>
    <scope>NUCLEOTIDE SEQUENCE [LARGE SCALE GENOMIC DNA]</scope>
    <source>
        <strain evidence="3">KCTC 13128</strain>
    </source>
</reference>
<dbReference type="InterPro" id="IPR010359">
    <property type="entry name" value="IrrE_HExxH"/>
</dbReference>
<dbReference type="RefSeq" id="WP_390274460.1">
    <property type="nucleotide sequence ID" value="NZ_JBHRSA010000056.1"/>
</dbReference>
<feature type="domain" description="IrrE N-terminal-like" evidence="1">
    <location>
        <begin position="47"/>
        <end position="150"/>
    </location>
</feature>
<comment type="caution">
    <text evidence="2">The sequence shown here is derived from an EMBL/GenBank/DDBJ whole genome shotgun (WGS) entry which is preliminary data.</text>
</comment>
<name>A0ABV7CYP3_9BACI</name>
<evidence type="ECO:0000313" key="2">
    <source>
        <dbReference type="EMBL" id="MFC3041629.1"/>
    </source>
</evidence>
<dbReference type="Pfam" id="PF06114">
    <property type="entry name" value="Peptidase_M78"/>
    <property type="match status" value="1"/>
</dbReference>
<dbReference type="EMBL" id="JBHRSA010000056">
    <property type="protein sequence ID" value="MFC3041629.1"/>
    <property type="molecule type" value="Genomic_DNA"/>
</dbReference>